<reference evidence="2" key="2">
    <citation type="submission" date="2023-05" db="EMBL/GenBank/DDBJ databases">
        <authorList>
            <person name="Fouks B."/>
        </authorList>
    </citation>
    <scope>NUCLEOTIDE SEQUENCE</scope>
    <source>
        <strain evidence="2">Stay&amp;Tobe</strain>
        <tissue evidence="2">Testes</tissue>
    </source>
</reference>
<gene>
    <name evidence="2" type="ORF">L9F63_002955</name>
</gene>
<feature type="signal peptide" evidence="1">
    <location>
        <begin position="1"/>
        <end position="19"/>
    </location>
</feature>
<feature type="chain" id="PRO_5041903409" evidence="1">
    <location>
        <begin position="20"/>
        <end position="141"/>
    </location>
</feature>
<dbReference type="AlphaFoldDB" id="A0AAD7ZRI1"/>
<keyword evidence="1" id="KW-0732">Signal</keyword>
<keyword evidence="3" id="KW-1185">Reference proteome</keyword>
<organism evidence="2 3">
    <name type="scientific">Diploptera punctata</name>
    <name type="common">Pacific beetle cockroach</name>
    <dbReference type="NCBI Taxonomy" id="6984"/>
    <lineage>
        <taxon>Eukaryota</taxon>
        <taxon>Metazoa</taxon>
        <taxon>Ecdysozoa</taxon>
        <taxon>Arthropoda</taxon>
        <taxon>Hexapoda</taxon>
        <taxon>Insecta</taxon>
        <taxon>Pterygota</taxon>
        <taxon>Neoptera</taxon>
        <taxon>Polyneoptera</taxon>
        <taxon>Dictyoptera</taxon>
        <taxon>Blattodea</taxon>
        <taxon>Blaberoidea</taxon>
        <taxon>Blaberidae</taxon>
        <taxon>Diplopterinae</taxon>
        <taxon>Diploptera</taxon>
    </lineage>
</organism>
<evidence type="ECO:0000256" key="1">
    <source>
        <dbReference type="SAM" id="SignalP"/>
    </source>
</evidence>
<sequence length="141" mass="15769">MWRLSHLLILLILAANSLANDRYTSFFQSLNESLKIPFFKYQLAEGILENFSKTSYKTSVTAFNLKTPETLGIEKELFEYIAKMAAPAGFAGHLFEILRQSLNMNRSQMVSVASARSGEVIYCDESTGTCYDLGDITAICC</sequence>
<feature type="non-terminal residue" evidence="2">
    <location>
        <position position="141"/>
    </location>
</feature>
<protein>
    <submittedName>
        <fullName evidence="2">Uncharacterized protein</fullName>
    </submittedName>
</protein>
<dbReference type="Proteomes" id="UP001233999">
    <property type="component" value="Unassembled WGS sequence"/>
</dbReference>
<reference evidence="2" key="1">
    <citation type="journal article" date="2023" name="IScience">
        <title>Live-bearing cockroach genome reveals convergent evolutionary mechanisms linked to viviparity in insects and beyond.</title>
        <authorList>
            <person name="Fouks B."/>
            <person name="Harrison M.C."/>
            <person name="Mikhailova A.A."/>
            <person name="Marchal E."/>
            <person name="English S."/>
            <person name="Carruthers M."/>
            <person name="Jennings E.C."/>
            <person name="Chiamaka E.L."/>
            <person name="Frigard R.A."/>
            <person name="Pippel M."/>
            <person name="Attardo G.M."/>
            <person name="Benoit J.B."/>
            <person name="Bornberg-Bauer E."/>
            <person name="Tobe S.S."/>
        </authorList>
    </citation>
    <scope>NUCLEOTIDE SEQUENCE</scope>
    <source>
        <strain evidence="2">Stay&amp;Tobe</strain>
    </source>
</reference>
<dbReference type="EMBL" id="JASPKZ010007289">
    <property type="protein sequence ID" value="KAJ9585255.1"/>
    <property type="molecule type" value="Genomic_DNA"/>
</dbReference>
<proteinExistence type="predicted"/>
<evidence type="ECO:0000313" key="3">
    <source>
        <dbReference type="Proteomes" id="UP001233999"/>
    </source>
</evidence>
<name>A0AAD7ZRI1_DIPPU</name>
<comment type="caution">
    <text evidence="2">The sequence shown here is derived from an EMBL/GenBank/DDBJ whole genome shotgun (WGS) entry which is preliminary data.</text>
</comment>
<evidence type="ECO:0000313" key="2">
    <source>
        <dbReference type="EMBL" id="KAJ9585255.1"/>
    </source>
</evidence>
<accession>A0AAD7ZRI1</accession>